<proteinExistence type="predicted"/>
<comment type="caution">
    <text evidence="2">The sequence shown here is derived from an EMBL/GenBank/DDBJ whole genome shotgun (WGS) entry which is preliminary data.</text>
</comment>
<keyword evidence="3" id="KW-1185">Reference proteome</keyword>
<accession>A0A5C6AW33</accession>
<dbReference type="Proteomes" id="UP000316213">
    <property type="component" value="Unassembled WGS sequence"/>
</dbReference>
<evidence type="ECO:0000313" key="3">
    <source>
        <dbReference type="Proteomes" id="UP000316213"/>
    </source>
</evidence>
<protein>
    <submittedName>
        <fullName evidence="2">Uncharacterized protein</fullName>
    </submittedName>
</protein>
<keyword evidence="1" id="KW-0812">Transmembrane</keyword>
<reference evidence="2 3" key="1">
    <citation type="submission" date="2019-02" db="EMBL/GenBank/DDBJ databases">
        <title>Deep-cultivation of Planctomycetes and their phenomic and genomic characterization uncovers novel biology.</title>
        <authorList>
            <person name="Wiegand S."/>
            <person name="Jogler M."/>
            <person name="Boedeker C."/>
            <person name="Pinto D."/>
            <person name="Vollmers J."/>
            <person name="Rivas-Marin E."/>
            <person name="Kohn T."/>
            <person name="Peeters S.H."/>
            <person name="Heuer A."/>
            <person name="Rast P."/>
            <person name="Oberbeckmann S."/>
            <person name="Bunk B."/>
            <person name="Jeske O."/>
            <person name="Meyerdierks A."/>
            <person name="Storesund J.E."/>
            <person name="Kallscheuer N."/>
            <person name="Luecker S."/>
            <person name="Lage O.M."/>
            <person name="Pohl T."/>
            <person name="Merkel B.J."/>
            <person name="Hornburger P."/>
            <person name="Mueller R.-W."/>
            <person name="Bruemmer F."/>
            <person name="Labrenz M."/>
            <person name="Spormann A.M."/>
            <person name="Op Den Camp H."/>
            <person name="Overmann J."/>
            <person name="Amann R."/>
            <person name="Jetten M.S.M."/>
            <person name="Mascher T."/>
            <person name="Medema M.H."/>
            <person name="Devos D.P."/>
            <person name="Kaster A.-K."/>
            <person name="Ovreas L."/>
            <person name="Rohde M."/>
            <person name="Galperin M.Y."/>
            <person name="Jogler C."/>
        </authorList>
    </citation>
    <scope>NUCLEOTIDE SEQUENCE [LARGE SCALE GENOMIC DNA]</scope>
    <source>
        <strain evidence="2 3">Pla100</strain>
    </source>
</reference>
<dbReference type="AlphaFoldDB" id="A0A5C6AW33"/>
<dbReference type="OrthoDB" id="244263at2"/>
<keyword evidence="1" id="KW-0472">Membrane</keyword>
<gene>
    <name evidence="2" type="ORF">Pla100_07630</name>
</gene>
<keyword evidence="1" id="KW-1133">Transmembrane helix</keyword>
<sequence length="1252" mass="135675">MRRRPAMDSSAIDYELSQIQRAQTERTLHRRADRSRRQRTVAITTLVFVALVVLALPSLVSRSPIGRSYLAQTMQAYGWQADADSLQIGWITPARVVGLRMVGARAGTEVSIGELQTNLTLPQLLGGEVNAGKFGEIVLRDVRLSGRISDRNSSVEEDLVDLLAPTDEPTTFTPDGNVQIQGLQIDLTDAVTNAMWSFKQANASAVITPTELQSQWQGVLSQPGGSDGSVQGTLVCSMMADALPASLSIESKSLPMSILSLVARRFPESELPAVITGDLSGTATLDIPSSGYPNVSLRKIELRNLAAFDSNDRRRLWSNELMQVNGDATWQPGRLFARQVTAKTDFAAVSIDGSFADSISLSGSQSNPLAWLDQVDATANIEIDLPRLNTALPELLPLREGATLQRGVVRATIEPMAPSVATRNSSNQNSQRRRRLVVQSDVIEATADGKPVRIAPMDATAIVASDATQLRAEQFEMLSPFARIRGLGDLASGSAELEINFGKLARMLQPIIQTNGQELQGDIVAKLRWNSSTNGIWRLQGESDINDLALQVAPQTLWQQKQLKSIIDVEGRLINRASTSTSAGGWSLEELSRGVITLAGDGFRADAELVQTIVGLDRNQMIPLRVRSEGKIESLIDLAMPWMPESLIGCRGGLNVTARASFNGNGEVSLQAIDGQLSSLRVPMSDRDFQQELVKVHFDGKAIWPRQEVTIQSMTVVGDALSAAMQGEWINSMTDIEIAWRADLDRLQTTTAKRIARDVAGDRPTALTNFTRPANATANTSEWKVRGKLEGNTTLVGDSLNLHVDTKISARNVELLETGKTTVSVWSEPAVEVEGKFKLDIARMSIQSESLQASTDWCGVNLAGTASYFNEIADVQLRGPARFQMDQVSNRLTKLSGTSIVAEGMHETPLEIMYAQNKQGQYAFTVKGNLGWETVDTAGMLFGPAEVPFKMTEDTVSISPSTIPVLGPSRLTPRMIGPQVAPLEPIAGSSISPGHGEIYVAGDVHYRPELWIELTPGPVAKNVKLTPDMTNKWLKYLAPIASDAARVEGSFGADLQQAVVYIDDPRRSQIRGRLEIDQVRMTAGPLADQVIAGARQLQALAAIGSNVRPPSTGSTLISLPAQTIEFQVAGGVVDHRALLLDVDRARVITSGQVDFDGRLNLMAQVPLDAKWLGSDLRSLAGQTMSLPIDGTLNRPSLDSAGIQKVVSQLGMKAAQDAAGNFLQEQLGRGQQQLEQGLNKSLERLRLDKLFGN</sequence>
<organism evidence="2 3">
    <name type="scientific">Neorhodopirellula pilleata</name>
    <dbReference type="NCBI Taxonomy" id="2714738"/>
    <lineage>
        <taxon>Bacteria</taxon>
        <taxon>Pseudomonadati</taxon>
        <taxon>Planctomycetota</taxon>
        <taxon>Planctomycetia</taxon>
        <taxon>Pirellulales</taxon>
        <taxon>Pirellulaceae</taxon>
        <taxon>Neorhodopirellula</taxon>
    </lineage>
</organism>
<dbReference type="EMBL" id="SJPM01000001">
    <property type="protein sequence ID" value="TWU03828.1"/>
    <property type="molecule type" value="Genomic_DNA"/>
</dbReference>
<name>A0A5C6AW33_9BACT</name>
<evidence type="ECO:0000256" key="1">
    <source>
        <dbReference type="SAM" id="Phobius"/>
    </source>
</evidence>
<evidence type="ECO:0000313" key="2">
    <source>
        <dbReference type="EMBL" id="TWU03828.1"/>
    </source>
</evidence>
<feature type="transmembrane region" description="Helical" evidence="1">
    <location>
        <begin position="40"/>
        <end position="60"/>
    </location>
</feature>
<dbReference type="RefSeq" id="WP_146576268.1">
    <property type="nucleotide sequence ID" value="NZ_SJPM01000001.1"/>
</dbReference>